<dbReference type="OrthoDB" id="263957at2759"/>
<dbReference type="InterPro" id="IPR008509">
    <property type="entry name" value="MOT2/MFSD5"/>
</dbReference>
<feature type="region of interest" description="Disordered" evidence="12">
    <location>
        <begin position="512"/>
        <end position="543"/>
    </location>
</feature>
<name>A0A835WS73_9CHLO</name>
<evidence type="ECO:0000313" key="15">
    <source>
        <dbReference type="Proteomes" id="UP000613740"/>
    </source>
</evidence>
<organism evidence="14 15">
    <name type="scientific">Chlamydomonas schloesseri</name>
    <dbReference type="NCBI Taxonomy" id="2026947"/>
    <lineage>
        <taxon>Eukaryota</taxon>
        <taxon>Viridiplantae</taxon>
        <taxon>Chlorophyta</taxon>
        <taxon>core chlorophytes</taxon>
        <taxon>Chlorophyceae</taxon>
        <taxon>CS clade</taxon>
        <taxon>Chlamydomonadales</taxon>
        <taxon>Chlamydomonadaceae</taxon>
        <taxon>Chlamydomonas</taxon>
    </lineage>
</organism>
<evidence type="ECO:0000256" key="4">
    <source>
        <dbReference type="ARBA" id="ARBA00022448"/>
    </source>
</evidence>
<feature type="transmembrane region" description="Helical" evidence="13">
    <location>
        <begin position="416"/>
        <end position="436"/>
    </location>
</feature>
<evidence type="ECO:0000256" key="11">
    <source>
        <dbReference type="ARBA" id="ARBA00032555"/>
    </source>
</evidence>
<evidence type="ECO:0000256" key="10">
    <source>
        <dbReference type="ARBA" id="ARBA00030646"/>
    </source>
</evidence>
<keyword evidence="6 13" id="KW-0812">Transmembrane</keyword>
<evidence type="ECO:0000256" key="1">
    <source>
        <dbReference type="ARBA" id="ARBA00003019"/>
    </source>
</evidence>
<dbReference type="InterPro" id="IPR036259">
    <property type="entry name" value="MFS_trans_sf"/>
</dbReference>
<feature type="region of interest" description="Disordered" evidence="12">
    <location>
        <begin position="56"/>
        <end position="80"/>
    </location>
</feature>
<evidence type="ECO:0000256" key="13">
    <source>
        <dbReference type="SAM" id="Phobius"/>
    </source>
</evidence>
<keyword evidence="8" id="KW-0406">Ion transport</keyword>
<dbReference type="PANTHER" id="PTHR23516:SF1">
    <property type="entry name" value="MOLYBDATE-ANION TRANSPORTER"/>
    <property type="match status" value="1"/>
</dbReference>
<keyword evidence="4" id="KW-0813">Transport</keyword>
<dbReference type="PANTHER" id="PTHR23516">
    <property type="entry name" value="SAM (S-ADENOSYL METHIONINE) TRANSPORTER"/>
    <property type="match status" value="1"/>
</dbReference>
<dbReference type="GO" id="GO:0015098">
    <property type="term" value="F:molybdate ion transmembrane transporter activity"/>
    <property type="evidence" value="ECO:0007669"/>
    <property type="project" value="InterPro"/>
</dbReference>
<comment type="subcellular location">
    <subcellularLocation>
        <location evidence="2">Cell membrane</location>
        <topology evidence="2">Multi-pass membrane protein</topology>
    </subcellularLocation>
</comment>
<feature type="transmembrane region" description="Helical" evidence="13">
    <location>
        <begin position="187"/>
        <end position="206"/>
    </location>
</feature>
<dbReference type="Gene3D" id="1.20.1250.20">
    <property type="entry name" value="MFS general substrate transporter like domains"/>
    <property type="match status" value="1"/>
</dbReference>
<dbReference type="AlphaFoldDB" id="A0A835WS73"/>
<dbReference type="GO" id="GO:0005886">
    <property type="term" value="C:plasma membrane"/>
    <property type="evidence" value="ECO:0007669"/>
    <property type="project" value="UniProtKB-SubCell"/>
</dbReference>
<evidence type="ECO:0000256" key="2">
    <source>
        <dbReference type="ARBA" id="ARBA00004651"/>
    </source>
</evidence>
<feature type="transmembrane region" description="Helical" evidence="13">
    <location>
        <begin position="474"/>
        <end position="494"/>
    </location>
</feature>
<evidence type="ECO:0000256" key="5">
    <source>
        <dbReference type="ARBA" id="ARBA00022475"/>
    </source>
</evidence>
<feature type="transmembrane region" description="Helical" evidence="13">
    <location>
        <begin position="129"/>
        <end position="151"/>
    </location>
</feature>
<dbReference type="Pfam" id="PF05631">
    <property type="entry name" value="MFS_5"/>
    <property type="match status" value="1"/>
</dbReference>
<gene>
    <name evidence="14" type="ORF">HYH02_003381</name>
</gene>
<feature type="transmembrane region" description="Helical" evidence="13">
    <location>
        <begin position="367"/>
        <end position="386"/>
    </location>
</feature>
<evidence type="ECO:0000256" key="6">
    <source>
        <dbReference type="ARBA" id="ARBA00022692"/>
    </source>
</evidence>
<evidence type="ECO:0000256" key="12">
    <source>
        <dbReference type="SAM" id="MobiDB-lite"/>
    </source>
</evidence>
<evidence type="ECO:0000256" key="3">
    <source>
        <dbReference type="ARBA" id="ARBA00021242"/>
    </source>
</evidence>
<keyword evidence="5" id="KW-1003">Cell membrane</keyword>
<feature type="transmembrane region" description="Helical" evidence="13">
    <location>
        <begin position="97"/>
        <end position="117"/>
    </location>
</feature>
<keyword evidence="7 13" id="KW-1133">Transmembrane helix</keyword>
<reference evidence="14" key="1">
    <citation type="journal article" date="2020" name="bioRxiv">
        <title>Comparative genomics of Chlamydomonas.</title>
        <authorList>
            <person name="Craig R.J."/>
            <person name="Hasan A.R."/>
            <person name="Ness R.W."/>
            <person name="Keightley P.D."/>
        </authorList>
    </citation>
    <scope>NUCLEOTIDE SEQUENCE</scope>
    <source>
        <strain evidence="14">CCAP 11/173</strain>
    </source>
</reference>
<dbReference type="Proteomes" id="UP000613740">
    <property type="component" value="Unassembled WGS sequence"/>
</dbReference>
<comment type="caution">
    <text evidence="14">The sequence shown here is derived from an EMBL/GenBank/DDBJ whole genome shotgun (WGS) entry which is preliminary data.</text>
</comment>
<keyword evidence="9 13" id="KW-0472">Membrane</keyword>
<dbReference type="CDD" id="cd17487">
    <property type="entry name" value="MFS_MFSD5_like"/>
    <property type="match status" value="1"/>
</dbReference>
<feature type="transmembrane region" description="Helical" evidence="13">
    <location>
        <begin position="304"/>
        <end position="328"/>
    </location>
</feature>
<protein>
    <recommendedName>
        <fullName evidence="3">Molybdate-anion transporter</fullName>
    </recommendedName>
    <alternativeName>
        <fullName evidence="10">Major facilitator superfamily domain-containing protein 5</fullName>
    </alternativeName>
    <alternativeName>
        <fullName evidence="11">Molybdate transporter 2 homolog</fullName>
    </alternativeName>
</protein>
<dbReference type="GO" id="GO:0006811">
    <property type="term" value="P:monoatomic ion transport"/>
    <property type="evidence" value="ECO:0007669"/>
    <property type="project" value="UniProtKB-KW"/>
</dbReference>
<proteinExistence type="predicted"/>
<evidence type="ECO:0000256" key="9">
    <source>
        <dbReference type="ARBA" id="ARBA00023136"/>
    </source>
</evidence>
<evidence type="ECO:0000256" key="7">
    <source>
        <dbReference type="ARBA" id="ARBA00022989"/>
    </source>
</evidence>
<accession>A0A835WS73</accession>
<comment type="function">
    <text evidence="1">Mediates high-affinity intracellular uptake of the rare oligo-element molybdenum.</text>
</comment>
<keyword evidence="15" id="KW-1185">Reference proteome</keyword>
<dbReference type="EMBL" id="JAEHOD010000006">
    <property type="protein sequence ID" value="KAG2452358.1"/>
    <property type="molecule type" value="Genomic_DNA"/>
</dbReference>
<feature type="transmembrane region" description="Helical" evidence="13">
    <location>
        <begin position="6"/>
        <end position="23"/>
    </location>
</feature>
<feature type="transmembrane region" description="Helical" evidence="13">
    <location>
        <begin position="340"/>
        <end position="360"/>
    </location>
</feature>
<evidence type="ECO:0000256" key="8">
    <source>
        <dbReference type="ARBA" id="ARBA00023065"/>
    </source>
</evidence>
<evidence type="ECO:0000313" key="14">
    <source>
        <dbReference type="EMBL" id="KAG2452358.1"/>
    </source>
</evidence>
<dbReference type="SUPFAM" id="SSF103473">
    <property type="entry name" value="MFS general substrate transporter"/>
    <property type="match status" value="1"/>
</dbReference>
<sequence length="543" mass="56383">MDLFYVVLFGTLVFVAVVLHLSGTDSSSCGSSGGGGSGGGGDAAAGGRACVEGGSDGGGSAGTGSTGGGSGAGSGSGAGGPVSEAESKRFRLFRNNYLIVFCLMMAGDWLQGPYIYALYEHYGYSVGDIGHFFIMGFGSSMVFGTVVGALADITGRRAASLAYVASYCLSCATKHSPRYGVLMAGRALGGVSTSLLFSVFESWLVAEHNRRGFPEAWLAETFSQAIFLGAGLMAILSGLLGNVLVEDLRLGPVAPFDAAIVVMLGGGALVAATWPENYGDAAARRSVLAQLGQGLAAIRTDQRIALLGAMQSLFEASMYTFVFLWTPALSPRGEKIPHGLVFSCFMTACMAGSAGTGLLIRRHPPQAYMGAVYAAAAVSLSVPLIYHTERRDPSEGGSSLRDNGAGGLSVAGKLQLLAFCGFEACIGVFWPSMMALRAHYVPEELRATIINIFRIPLNLFVCVVLYKVSAFPLSVMFGVCVGMLLLCLLCQMRLNDLTGAKDKPSLADLAAHDSESNGVSGHLPGEVTKRAPKSTKAGALLVD</sequence>
<feature type="transmembrane region" description="Helical" evidence="13">
    <location>
        <begin position="226"/>
        <end position="245"/>
    </location>
</feature>